<feature type="region of interest" description="Disordered" evidence="1">
    <location>
        <begin position="260"/>
        <end position="332"/>
    </location>
</feature>
<evidence type="ECO:0000313" key="3">
    <source>
        <dbReference type="Proteomes" id="UP000218209"/>
    </source>
</evidence>
<feature type="compositionally biased region" description="Gly residues" evidence="1">
    <location>
        <begin position="309"/>
        <end position="321"/>
    </location>
</feature>
<dbReference type="AlphaFoldDB" id="A0A1X6NKU9"/>
<evidence type="ECO:0000256" key="1">
    <source>
        <dbReference type="SAM" id="MobiDB-lite"/>
    </source>
</evidence>
<sequence length="332" mass="34105">MLPSTALPARPPWRLPFLHARAGGDWEVGVVGRLEARLADEQRRAPHAAEPDVRVVGFAALGEPLEPRVAPPAAGTEAGWQPVTPGNRVAPAVALVAIKVGPPVLWVLPCAAGWEGATPGARHLQVKAVVARHVVANVGHLNDVALVDERRRRAAIPILVDVHLVGEDELVALPTVAVARQPVRAPHGGGGKAHRRGGTHLKGDARLARTGGAPAVRVTHGPLVGPRIGAVGAARAGGARRRALVGPRAGDLAAIPVVGRPRAGRPLPRGAGPGGNVGGRQEEGHHKKQGGGDAHRGAGDGRWRHGECGRGSAGCRDGGARGVRAVDEPLGR</sequence>
<evidence type="ECO:0000313" key="2">
    <source>
        <dbReference type="EMBL" id="OSX68983.1"/>
    </source>
</evidence>
<dbReference type="Proteomes" id="UP000218209">
    <property type="component" value="Unassembled WGS sequence"/>
</dbReference>
<reference evidence="2 3" key="1">
    <citation type="submission" date="2017-03" db="EMBL/GenBank/DDBJ databases">
        <title>WGS assembly of Porphyra umbilicalis.</title>
        <authorList>
            <person name="Brawley S.H."/>
            <person name="Blouin N.A."/>
            <person name="Ficko-Blean E."/>
            <person name="Wheeler G.L."/>
            <person name="Lohr M."/>
            <person name="Goodson H.V."/>
            <person name="Jenkins J.W."/>
            <person name="Blaby-Haas C.E."/>
            <person name="Helliwell K.E."/>
            <person name="Chan C."/>
            <person name="Marriage T."/>
            <person name="Bhattacharya D."/>
            <person name="Klein A.S."/>
            <person name="Badis Y."/>
            <person name="Brodie J."/>
            <person name="Cao Y."/>
            <person name="Collen J."/>
            <person name="Dittami S.M."/>
            <person name="Gachon C.M."/>
            <person name="Green B.R."/>
            <person name="Karpowicz S."/>
            <person name="Kim J.W."/>
            <person name="Kudahl U."/>
            <person name="Lin S."/>
            <person name="Michel G."/>
            <person name="Mittag M."/>
            <person name="Olson B.J."/>
            <person name="Pangilinan J."/>
            <person name="Peng Y."/>
            <person name="Qiu H."/>
            <person name="Shu S."/>
            <person name="Singer J.T."/>
            <person name="Smith A.G."/>
            <person name="Sprecher B.N."/>
            <person name="Wagner V."/>
            <person name="Wang W."/>
            <person name="Wang Z.-Y."/>
            <person name="Yan J."/>
            <person name="Yarish C."/>
            <person name="Zoeuner-Riek S."/>
            <person name="Zhuang Y."/>
            <person name="Zou Y."/>
            <person name="Lindquist E.A."/>
            <person name="Grimwood J."/>
            <person name="Barry K."/>
            <person name="Rokhsar D.S."/>
            <person name="Schmutz J."/>
            <person name="Stiller J.W."/>
            <person name="Grossman A.R."/>
            <person name="Prochnik S.E."/>
        </authorList>
    </citation>
    <scope>NUCLEOTIDE SEQUENCE [LARGE SCALE GENOMIC DNA]</scope>
    <source>
        <strain evidence="2">4086291</strain>
    </source>
</reference>
<protein>
    <submittedName>
        <fullName evidence="2">Uncharacterized protein</fullName>
    </submittedName>
</protein>
<keyword evidence="3" id="KW-1185">Reference proteome</keyword>
<proteinExistence type="predicted"/>
<feature type="compositionally biased region" description="Low complexity" evidence="1">
    <location>
        <begin position="260"/>
        <end position="270"/>
    </location>
</feature>
<feature type="compositionally biased region" description="Basic and acidic residues" evidence="1">
    <location>
        <begin position="293"/>
        <end position="308"/>
    </location>
</feature>
<name>A0A1X6NKU9_PORUM</name>
<accession>A0A1X6NKU9</accession>
<organism evidence="2 3">
    <name type="scientific">Porphyra umbilicalis</name>
    <name type="common">Purple laver</name>
    <name type="synonym">Red alga</name>
    <dbReference type="NCBI Taxonomy" id="2786"/>
    <lineage>
        <taxon>Eukaryota</taxon>
        <taxon>Rhodophyta</taxon>
        <taxon>Bangiophyceae</taxon>
        <taxon>Bangiales</taxon>
        <taxon>Bangiaceae</taxon>
        <taxon>Porphyra</taxon>
    </lineage>
</organism>
<gene>
    <name evidence="2" type="ORF">BU14_2002s0001</name>
</gene>
<dbReference type="EMBL" id="KV919893">
    <property type="protein sequence ID" value="OSX68983.1"/>
    <property type="molecule type" value="Genomic_DNA"/>
</dbReference>